<dbReference type="InterPro" id="IPR025799">
    <property type="entry name" value="Arg_MeTrfase"/>
</dbReference>
<evidence type="ECO:0000259" key="18">
    <source>
        <dbReference type="Pfam" id="PF21137"/>
    </source>
</evidence>
<evidence type="ECO:0000313" key="20">
    <source>
        <dbReference type="EMBL" id="KAF1813624.1"/>
    </source>
</evidence>
<dbReference type="Pfam" id="PF21137">
    <property type="entry name" value="ANM3_C2H2_Zf"/>
    <property type="match status" value="1"/>
</dbReference>
<evidence type="ECO:0000256" key="13">
    <source>
        <dbReference type="ARBA" id="ARBA00047384"/>
    </source>
</evidence>
<dbReference type="GO" id="GO:0005829">
    <property type="term" value="C:cytosol"/>
    <property type="evidence" value="ECO:0007669"/>
    <property type="project" value="UniProtKB-SubCell"/>
</dbReference>
<keyword evidence="9" id="KW-0479">Metal-binding</keyword>
<gene>
    <name evidence="20 22" type="ORF">P152DRAFT_457004</name>
</gene>
<dbReference type="PROSITE" id="PS51678">
    <property type="entry name" value="SAM_MT_PRMT"/>
    <property type="match status" value="1"/>
</dbReference>
<dbReference type="InterPro" id="IPR036236">
    <property type="entry name" value="Znf_C2H2_sf"/>
</dbReference>
<keyword evidence="12" id="KW-0539">Nucleus</keyword>
<feature type="domain" description="Protein arginine N-methyltransferase" evidence="19">
    <location>
        <begin position="349"/>
        <end position="529"/>
    </location>
</feature>
<dbReference type="OrthoDB" id="7848332at2759"/>
<keyword evidence="10" id="KW-0863">Zinc-finger</keyword>
<dbReference type="FunFam" id="2.70.160.11:FF:000016">
    <property type="entry name" value="Protein arginine methyltransferase RmtB"/>
    <property type="match status" value="1"/>
</dbReference>
<feature type="region of interest" description="Disordered" evidence="16">
    <location>
        <begin position="121"/>
        <end position="141"/>
    </location>
</feature>
<dbReference type="SUPFAM" id="SSF53335">
    <property type="entry name" value="S-adenosyl-L-methionine-dependent methyltransferases"/>
    <property type="match status" value="1"/>
</dbReference>
<feature type="domain" description="Protein arginine N-methyltransferase 3-like C2H2 zinc finger" evidence="18">
    <location>
        <begin position="64"/>
        <end position="108"/>
    </location>
</feature>
<dbReference type="PANTHER" id="PTHR11006:SF116">
    <property type="entry name" value="PROTEIN METHYLTRANSFERASE"/>
    <property type="match status" value="1"/>
</dbReference>
<dbReference type="SUPFAM" id="SSF57667">
    <property type="entry name" value="beta-beta-alpha zinc fingers"/>
    <property type="match status" value="1"/>
</dbReference>
<evidence type="ECO:0000313" key="22">
    <source>
        <dbReference type="RefSeq" id="XP_033535255.1"/>
    </source>
</evidence>
<evidence type="ECO:0000313" key="21">
    <source>
        <dbReference type="Proteomes" id="UP000504638"/>
    </source>
</evidence>
<dbReference type="InterPro" id="IPR049482">
    <property type="entry name" value="ANM3-like_C2H2_Zf"/>
</dbReference>
<dbReference type="GO" id="GO:0005634">
    <property type="term" value="C:nucleus"/>
    <property type="evidence" value="ECO:0007669"/>
    <property type="project" value="UniProtKB-SubCell"/>
</dbReference>
<evidence type="ECO:0000256" key="1">
    <source>
        <dbReference type="ARBA" id="ARBA00004123"/>
    </source>
</evidence>
<dbReference type="EC" id="2.1.1.319" evidence="3"/>
<dbReference type="RefSeq" id="XP_033535255.1">
    <property type="nucleotide sequence ID" value="XM_033679141.1"/>
</dbReference>
<dbReference type="PANTHER" id="PTHR11006">
    <property type="entry name" value="PROTEIN ARGININE N-METHYLTRANSFERASE"/>
    <property type="match status" value="1"/>
</dbReference>
<keyword evidence="5" id="KW-0597">Phosphoprotein</keyword>
<dbReference type="CDD" id="cd02440">
    <property type="entry name" value="AdoMet_MTases"/>
    <property type="match status" value="1"/>
</dbReference>
<evidence type="ECO:0000259" key="17">
    <source>
        <dbReference type="Pfam" id="PF13649"/>
    </source>
</evidence>
<evidence type="ECO:0000256" key="9">
    <source>
        <dbReference type="ARBA" id="ARBA00022723"/>
    </source>
</evidence>
<organism evidence="20">
    <name type="scientific">Eremomyces bilateralis CBS 781.70</name>
    <dbReference type="NCBI Taxonomy" id="1392243"/>
    <lineage>
        <taxon>Eukaryota</taxon>
        <taxon>Fungi</taxon>
        <taxon>Dikarya</taxon>
        <taxon>Ascomycota</taxon>
        <taxon>Pezizomycotina</taxon>
        <taxon>Dothideomycetes</taxon>
        <taxon>Dothideomycetes incertae sedis</taxon>
        <taxon>Eremomycetales</taxon>
        <taxon>Eremomycetaceae</taxon>
        <taxon>Eremomyces</taxon>
    </lineage>
</organism>
<dbReference type="FunFam" id="3.40.50.150:FF:000034">
    <property type="entry name" value="Protein arginine N-methyltransferase 3"/>
    <property type="match status" value="1"/>
</dbReference>
<evidence type="ECO:0000256" key="11">
    <source>
        <dbReference type="ARBA" id="ARBA00022833"/>
    </source>
</evidence>
<dbReference type="GO" id="GO:0008270">
    <property type="term" value="F:zinc ion binding"/>
    <property type="evidence" value="ECO:0007669"/>
    <property type="project" value="UniProtKB-KW"/>
</dbReference>
<evidence type="ECO:0000256" key="3">
    <source>
        <dbReference type="ARBA" id="ARBA00011925"/>
    </source>
</evidence>
<reference evidence="22" key="2">
    <citation type="submission" date="2020-04" db="EMBL/GenBank/DDBJ databases">
        <authorList>
            <consortium name="NCBI Genome Project"/>
        </authorList>
    </citation>
    <scope>NUCLEOTIDE SEQUENCE</scope>
    <source>
        <strain evidence="22">CBS 781.70</strain>
    </source>
</reference>
<dbReference type="Pfam" id="PF13649">
    <property type="entry name" value="Methyltransf_25"/>
    <property type="match status" value="1"/>
</dbReference>
<dbReference type="GeneID" id="54419711"/>
<evidence type="ECO:0000256" key="8">
    <source>
        <dbReference type="ARBA" id="ARBA00022691"/>
    </source>
</evidence>
<keyword evidence="11" id="KW-0862">Zinc</keyword>
<feature type="domain" description="Methyltransferase" evidence="17">
    <location>
        <begin position="245"/>
        <end position="342"/>
    </location>
</feature>
<dbReference type="GO" id="GO:0035242">
    <property type="term" value="F:protein-arginine omega-N asymmetric methyltransferase activity"/>
    <property type="evidence" value="ECO:0007669"/>
    <property type="project" value="UniProtKB-EC"/>
</dbReference>
<evidence type="ECO:0000256" key="15">
    <source>
        <dbReference type="PROSITE-ProRule" id="PRU01015"/>
    </source>
</evidence>
<dbReference type="GO" id="GO:0032259">
    <property type="term" value="P:methylation"/>
    <property type="evidence" value="ECO:0007669"/>
    <property type="project" value="UniProtKB-KW"/>
</dbReference>
<evidence type="ECO:0000256" key="5">
    <source>
        <dbReference type="ARBA" id="ARBA00022553"/>
    </source>
</evidence>
<feature type="region of interest" description="Disordered" evidence="16">
    <location>
        <begin position="1"/>
        <end position="24"/>
    </location>
</feature>
<dbReference type="InterPro" id="IPR055135">
    <property type="entry name" value="PRMT_dom"/>
</dbReference>
<evidence type="ECO:0000256" key="14">
    <source>
        <dbReference type="ARBA" id="ARBA00049303"/>
    </source>
</evidence>
<keyword evidence="8 15" id="KW-0949">S-adenosyl-L-methionine</keyword>
<reference evidence="22" key="3">
    <citation type="submission" date="2025-04" db="UniProtKB">
        <authorList>
            <consortium name="RefSeq"/>
        </authorList>
    </citation>
    <scope>IDENTIFICATION</scope>
    <source>
        <strain evidence="22">CBS 781.70</strain>
    </source>
</reference>
<evidence type="ECO:0000256" key="7">
    <source>
        <dbReference type="ARBA" id="ARBA00022679"/>
    </source>
</evidence>
<dbReference type="Gene3D" id="2.70.160.11">
    <property type="entry name" value="Hnrnp arginine n-methyltransferase1"/>
    <property type="match status" value="1"/>
</dbReference>
<evidence type="ECO:0000256" key="10">
    <source>
        <dbReference type="ARBA" id="ARBA00022771"/>
    </source>
</evidence>
<dbReference type="GO" id="GO:0042054">
    <property type="term" value="F:histone methyltransferase activity"/>
    <property type="evidence" value="ECO:0007669"/>
    <property type="project" value="TreeGrafter"/>
</dbReference>
<keyword evidence="21" id="KW-1185">Reference proteome</keyword>
<name>A0A6G1G6G9_9PEZI</name>
<dbReference type="Proteomes" id="UP000504638">
    <property type="component" value="Unplaced"/>
</dbReference>
<keyword evidence="4" id="KW-0963">Cytoplasm</keyword>
<protein>
    <recommendedName>
        <fullName evidence="3">type I protein arginine methyltransferase</fullName>
        <ecNumber evidence="3">2.1.1.319</ecNumber>
    </recommendedName>
</protein>
<dbReference type="Pfam" id="PF22528">
    <property type="entry name" value="PRMT_C"/>
    <property type="match status" value="1"/>
</dbReference>
<keyword evidence="7 15" id="KW-0808">Transferase</keyword>
<evidence type="ECO:0000256" key="12">
    <source>
        <dbReference type="ARBA" id="ARBA00023242"/>
    </source>
</evidence>
<evidence type="ECO:0000256" key="2">
    <source>
        <dbReference type="ARBA" id="ARBA00004514"/>
    </source>
</evidence>
<comment type="subcellular location">
    <subcellularLocation>
        <location evidence="2">Cytoplasm</location>
        <location evidence="2">Cytosol</location>
    </subcellularLocation>
    <subcellularLocation>
        <location evidence="1">Nucleus</location>
    </subcellularLocation>
</comment>
<evidence type="ECO:0000259" key="19">
    <source>
        <dbReference type="Pfam" id="PF22528"/>
    </source>
</evidence>
<dbReference type="AlphaFoldDB" id="A0A6G1G6G9"/>
<dbReference type="Gene3D" id="3.40.50.150">
    <property type="entry name" value="Vaccinia Virus protein VP39"/>
    <property type="match status" value="1"/>
</dbReference>
<dbReference type="InterPro" id="IPR029063">
    <property type="entry name" value="SAM-dependent_MTases_sf"/>
</dbReference>
<evidence type="ECO:0000256" key="4">
    <source>
        <dbReference type="ARBA" id="ARBA00022490"/>
    </source>
</evidence>
<keyword evidence="6 15" id="KW-0489">Methyltransferase</keyword>
<comment type="catalytic activity">
    <reaction evidence="14">
        <text>L-arginyl-[protein] + S-adenosyl-L-methionine = N(omega)-methyl-L-arginyl-[protein] + S-adenosyl-L-homocysteine + H(+)</text>
        <dbReference type="Rhea" id="RHEA:48100"/>
        <dbReference type="Rhea" id="RHEA-COMP:10532"/>
        <dbReference type="Rhea" id="RHEA-COMP:11990"/>
        <dbReference type="ChEBI" id="CHEBI:15378"/>
        <dbReference type="ChEBI" id="CHEBI:29965"/>
        <dbReference type="ChEBI" id="CHEBI:57856"/>
        <dbReference type="ChEBI" id="CHEBI:59789"/>
        <dbReference type="ChEBI" id="CHEBI:65280"/>
    </reaction>
    <physiologicalReaction direction="left-to-right" evidence="14">
        <dbReference type="Rhea" id="RHEA:48101"/>
    </physiologicalReaction>
</comment>
<sequence length="545" mass="61769">MSSVSSDSESDILDPRADEGWEDVEPEEEIISVKSFFDDRWFPDVKSMLEYCKQEHGFDFSDVRKRLGLDFYDTIKLINYIREGAKVSKDVPEITSRDQFVDDKFLQPALEDDALLFSLSFDDGPDDAENQEPGPTGTDQELKKQIKELEEALNQKNQEFESYREAVSKSLDKRWGASAETEDAPVVPKISAADVNERQAGHDDSYFESYDDHNIHHTMLKDAIRTDAYRDFIYDNKHLFAGKTVLDIGCGTGILSMFCAKAGAARVIAVDNSSVLERARANVAENGLEKTITCIRGKIEEVKLPVEKVDIIVSEWMGYCLLFEAMLDSVLWARDRYLKSGGLMVPSHCTLQIAPAMDSDYFRDNVDFWRDVYGFKMSAMGEKMHDDALVCQLKEKNIAGKSYPFLVLPLHDITTKDLSFTREFNVTLEKKDAQLDAWVVWFDTFFLTSPDATLEPDARAENWKDPSRGTAFTTGPFGKETHWMSGVFWIDQTKTKTSDLKTGDTVSGTITYRQGKSNKRGLEVDISWSSPKEPKVSGTQAWLIR</sequence>
<accession>A0A6G1G6G9</accession>
<dbReference type="EMBL" id="ML975154">
    <property type="protein sequence ID" value="KAF1813624.1"/>
    <property type="molecule type" value="Genomic_DNA"/>
</dbReference>
<comment type="catalytic activity">
    <reaction evidence="13">
        <text>L-arginyl-[protein] + 2 S-adenosyl-L-methionine = N(omega),N(omega)-dimethyl-L-arginyl-[protein] + 2 S-adenosyl-L-homocysteine + 2 H(+)</text>
        <dbReference type="Rhea" id="RHEA:48096"/>
        <dbReference type="Rhea" id="RHEA-COMP:10532"/>
        <dbReference type="Rhea" id="RHEA-COMP:11991"/>
        <dbReference type="ChEBI" id="CHEBI:15378"/>
        <dbReference type="ChEBI" id="CHEBI:29965"/>
        <dbReference type="ChEBI" id="CHEBI:57856"/>
        <dbReference type="ChEBI" id="CHEBI:59789"/>
        <dbReference type="ChEBI" id="CHEBI:61897"/>
        <dbReference type="EC" id="2.1.1.319"/>
    </reaction>
    <physiologicalReaction direction="left-to-right" evidence="13">
        <dbReference type="Rhea" id="RHEA:48097"/>
    </physiologicalReaction>
</comment>
<dbReference type="InterPro" id="IPR041698">
    <property type="entry name" value="Methyltransf_25"/>
</dbReference>
<evidence type="ECO:0000256" key="6">
    <source>
        <dbReference type="ARBA" id="ARBA00022603"/>
    </source>
</evidence>
<reference evidence="20 22" key="1">
    <citation type="submission" date="2020-01" db="EMBL/GenBank/DDBJ databases">
        <authorList>
            <consortium name="DOE Joint Genome Institute"/>
            <person name="Haridas S."/>
            <person name="Albert R."/>
            <person name="Binder M."/>
            <person name="Bloem J."/>
            <person name="Labutti K."/>
            <person name="Salamov A."/>
            <person name="Andreopoulos B."/>
            <person name="Baker S.E."/>
            <person name="Barry K."/>
            <person name="Bills G."/>
            <person name="Bluhm B.H."/>
            <person name="Cannon C."/>
            <person name="Castanera R."/>
            <person name="Culley D.E."/>
            <person name="Daum C."/>
            <person name="Ezra D."/>
            <person name="Gonzalez J.B."/>
            <person name="Henrissat B."/>
            <person name="Kuo A."/>
            <person name="Liang C."/>
            <person name="Lipzen A."/>
            <person name="Lutzoni F."/>
            <person name="Magnuson J."/>
            <person name="Mondo S."/>
            <person name="Nolan M."/>
            <person name="Ohm R."/>
            <person name="Pangilinan J."/>
            <person name="Park H.-J."/>
            <person name="Ramirez L."/>
            <person name="Alfaro M."/>
            <person name="Sun H."/>
            <person name="Tritt A."/>
            <person name="Yoshinaga Y."/>
            <person name="Zwiers L.-H."/>
            <person name="Turgeon B.G."/>
            <person name="Goodwin S.B."/>
            <person name="Spatafora J.W."/>
            <person name="Crous P.W."/>
            <person name="Grigoriev I.V."/>
        </authorList>
    </citation>
    <scope>NUCLEOTIDE SEQUENCE</scope>
    <source>
        <strain evidence="20 22">CBS 781.70</strain>
    </source>
</reference>
<proteinExistence type="predicted"/>
<evidence type="ECO:0000256" key="16">
    <source>
        <dbReference type="SAM" id="MobiDB-lite"/>
    </source>
</evidence>